<keyword evidence="1" id="KW-1133">Transmembrane helix</keyword>
<organism evidence="2 3">
    <name type="scientific">Vigna unguiculata</name>
    <name type="common">Cowpea</name>
    <dbReference type="NCBI Taxonomy" id="3917"/>
    <lineage>
        <taxon>Eukaryota</taxon>
        <taxon>Viridiplantae</taxon>
        <taxon>Streptophyta</taxon>
        <taxon>Embryophyta</taxon>
        <taxon>Tracheophyta</taxon>
        <taxon>Spermatophyta</taxon>
        <taxon>Magnoliopsida</taxon>
        <taxon>eudicotyledons</taxon>
        <taxon>Gunneridae</taxon>
        <taxon>Pentapetalae</taxon>
        <taxon>rosids</taxon>
        <taxon>fabids</taxon>
        <taxon>Fabales</taxon>
        <taxon>Fabaceae</taxon>
        <taxon>Papilionoideae</taxon>
        <taxon>50 kb inversion clade</taxon>
        <taxon>NPAAA clade</taxon>
        <taxon>indigoferoid/millettioid clade</taxon>
        <taxon>Phaseoleae</taxon>
        <taxon>Vigna</taxon>
    </lineage>
</organism>
<evidence type="ECO:0000313" key="3">
    <source>
        <dbReference type="Proteomes" id="UP000501690"/>
    </source>
</evidence>
<keyword evidence="1" id="KW-0472">Membrane</keyword>
<reference evidence="2 3" key="1">
    <citation type="submission" date="2019-04" db="EMBL/GenBank/DDBJ databases">
        <title>An improved genome assembly and genetic linkage map for asparagus bean, Vigna unguiculata ssp. sesquipedialis.</title>
        <authorList>
            <person name="Xia Q."/>
            <person name="Zhang R."/>
            <person name="Dong Y."/>
        </authorList>
    </citation>
    <scope>NUCLEOTIDE SEQUENCE [LARGE SCALE GENOMIC DNA]</scope>
    <source>
        <tissue evidence="2">Leaf</tissue>
    </source>
</reference>
<evidence type="ECO:0000256" key="1">
    <source>
        <dbReference type="SAM" id="Phobius"/>
    </source>
</evidence>
<gene>
    <name evidence="2" type="ORF">DEO72_LG1g1715</name>
</gene>
<name>A0A4D6KJH1_VIGUN</name>
<accession>A0A4D6KJH1</accession>
<proteinExistence type="predicted"/>
<dbReference type="Proteomes" id="UP000501690">
    <property type="component" value="Linkage Group LG1"/>
</dbReference>
<dbReference type="EMBL" id="CP039345">
    <property type="protein sequence ID" value="QCD78086.1"/>
    <property type="molecule type" value="Genomic_DNA"/>
</dbReference>
<feature type="transmembrane region" description="Helical" evidence="1">
    <location>
        <begin position="119"/>
        <end position="142"/>
    </location>
</feature>
<sequence>MQLLCFYQQPPSSSLFVLHTNGAIFKNKRFITNPSSSSSSFSSCSGIVHASLKEDSQSQQYEVEPEKAREALKKLDEQMQSLSSKKLPSNNAPKLKIPKVKLPTEQRIDKDKLEISDSFLGSVAGVLILFTIFYNVLFYTVIKPSIDGS</sequence>
<dbReference type="PANTHER" id="PTHR37716:SF1">
    <property type="entry name" value="OS07G0568900 PROTEIN"/>
    <property type="match status" value="1"/>
</dbReference>
<evidence type="ECO:0008006" key="4">
    <source>
        <dbReference type="Google" id="ProtNLM"/>
    </source>
</evidence>
<protein>
    <recommendedName>
        <fullName evidence="4">Transmembrane protein</fullName>
    </recommendedName>
</protein>
<keyword evidence="3" id="KW-1185">Reference proteome</keyword>
<dbReference type="GO" id="GO:0009535">
    <property type="term" value="C:chloroplast thylakoid membrane"/>
    <property type="evidence" value="ECO:0007669"/>
    <property type="project" value="TreeGrafter"/>
</dbReference>
<evidence type="ECO:0000313" key="2">
    <source>
        <dbReference type="EMBL" id="QCD78086.1"/>
    </source>
</evidence>
<dbReference type="PANTHER" id="PTHR37716">
    <property type="entry name" value="OS07G0568900 PROTEIN"/>
    <property type="match status" value="1"/>
</dbReference>
<dbReference type="AlphaFoldDB" id="A0A4D6KJH1"/>
<keyword evidence="1" id="KW-0812">Transmembrane</keyword>